<proteinExistence type="predicted"/>
<organism evidence="1 2">
    <name type="scientific">Parasedimentitalea psychrophila</name>
    <dbReference type="NCBI Taxonomy" id="2997337"/>
    <lineage>
        <taxon>Bacteria</taxon>
        <taxon>Pseudomonadati</taxon>
        <taxon>Pseudomonadota</taxon>
        <taxon>Alphaproteobacteria</taxon>
        <taxon>Rhodobacterales</taxon>
        <taxon>Paracoccaceae</taxon>
        <taxon>Parasedimentitalea</taxon>
    </lineage>
</organism>
<dbReference type="AlphaFoldDB" id="A0A9Y2L100"/>
<name>A0A9Y2L100_9RHOB</name>
<dbReference type="KEGG" id="ppso:QPJ95_03285"/>
<protein>
    <submittedName>
        <fullName evidence="1">Sulfotransferase</fullName>
    </submittedName>
</protein>
<dbReference type="Pfam" id="PF17784">
    <property type="entry name" value="Sulfotransfer_4"/>
    <property type="match status" value="1"/>
</dbReference>
<evidence type="ECO:0000313" key="1">
    <source>
        <dbReference type="EMBL" id="WIY25975.1"/>
    </source>
</evidence>
<dbReference type="InterPro" id="IPR027417">
    <property type="entry name" value="P-loop_NTPase"/>
</dbReference>
<dbReference type="InterPro" id="IPR040632">
    <property type="entry name" value="Sulfotransfer_4"/>
</dbReference>
<gene>
    <name evidence="1" type="ORF">QPJ95_03285</name>
</gene>
<keyword evidence="2" id="KW-1185">Reference proteome</keyword>
<dbReference type="RefSeq" id="WP_270918394.1">
    <property type="nucleotide sequence ID" value="NZ_CP127247.1"/>
</dbReference>
<reference evidence="1 2" key="1">
    <citation type="submission" date="2023-06" db="EMBL/GenBank/DDBJ databases">
        <title>Parasedimentitalea psychrophila sp. nov., a psychrophilic bacterium isolated from deep-sea sediment.</title>
        <authorList>
            <person name="Li A."/>
        </authorList>
    </citation>
    <scope>NUCLEOTIDE SEQUENCE [LARGE SCALE GENOMIC DNA]</scope>
    <source>
        <strain evidence="1 2">QS115</strain>
    </source>
</reference>
<dbReference type="Gene3D" id="3.40.50.300">
    <property type="entry name" value="P-loop containing nucleotide triphosphate hydrolases"/>
    <property type="match status" value="1"/>
</dbReference>
<dbReference type="Proteomes" id="UP001238334">
    <property type="component" value="Chromosome"/>
</dbReference>
<evidence type="ECO:0000313" key="2">
    <source>
        <dbReference type="Proteomes" id="UP001238334"/>
    </source>
</evidence>
<accession>A0A9Y2L100</accession>
<sequence length="102" mass="11596">MGSNLPEAHLAFYEAHNAEVRAFFAELGRTDLLLEVCWEKGHGWNELCDFLGEPVPDEPMPMANVMATRAKSGHEAANRTLLWLTSVNRWLTGRRPERPYNS</sequence>
<dbReference type="EMBL" id="CP127247">
    <property type="protein sequence ID" value="WIY25975.1"/>
    <property type="molecule type" value="Genomic_DNA"/>
</dbReference>